<dbReference type="STRING" id="1328313.DS2_00080"/>
<dbReference type="NCBIfam" id="TIGR00254">
    <property type="entry name" value="GGDEF"/>
    <property type="match status" value="1"/>
</dbReference>
<dbReference type="SUPFAM" id="SSF111352">
    <property type="entry name" value="Ammonium transporter"/>
    <property type="match status" value="1"/>
</dbReference>
<dbReference type="CDD" id="cd01948">
    <property type="entry name" value="EAL"/>
    <property type="match status" value="1"/>
</dbReference>
<dbReference type="SMART" id="SM00267">
    <property type="entry name" value="GGDEF"/>
    <property type="match status" value="1"/>
</dbReference>
<dbReference type="InterPro" id="IPR035965">
    <property type="entry name" value="PAS-like_dom_sf"/>
</dbReference>
<dbReference type="PRINTS" id="PR00342">
    <property type="entry name" value="RHESUSRHD"/>
</dbReference>
<evidence type="ECO:0000259" key="10">
    <source>
        <dbReference type="PROSITE" id="PS50112"/>
    </source>
</evidence>
<dbReference type="Gene3D" id="1.10.3430.10">
    <property type="entry name" value="Ammonium transporter AmtB like domains"/>
    <property type="match status" value="1"/>
</dbReference>
<dbReference type="PROSITE" id="PS50883">
    <property type="entry name" value="EAL"/>
    <property type="match status" value="1"/>
</dbReference>
<dbReference type="PANTHER" id="PTHR44757:SF4">
    <property type="entry name" value="DIGUANYLATE CYCLASE DGCE-RELATED"/>
    <property type="match status" value="1"/>
</dbReference>
<gene>
    <name evidence="14" type="ORF">DS2_00080</name>
</gene>
<dbReference type="InterPro" id="IPR013767">
    <property type="entry name" value="PAS_fold"/>
</dbReference>
<evidence type="ECO:0000259" key="13">
    <source>
        <dbReference type="PROSITE" id="PS50887"/>
    </source>
</evidence>
<reference evidence="14 15" key="1">
    <citation type="journal article" date="2014" name="Genome Announc.">
        <title>Draft Genome Sequence of the Agar-Degrading Bacterium Catenovulum sp. Strain DS-2, Isolated from Intestines of Haliotis diversicolor.</title>
        <authorList>
            <person name="Shan D."/>
            <person name="Li X."/>
            <person name="Gu Z."/>
            <person name="Wei G."/>
            <person name="Gao Z."/>
            <person name="Shao Z."/>
        </authorList>
    </citation>
    <scope>NUCLEOTIDE SEQUENCE [LARGE SCALE GENOMIC DNA]</scope>
    <source>
        <strain evidence="14 15">DS-2</strain>
    </source>
</reference>
<evidence type="ECO:0000313" key="15">
    <source>
        <dbReference type="Proteomes" id="UP000019276"/>
    </source>
</evidence>
<dbReference type="Pfam" id="PF13426">
    <property type="entry name" value="PAS_9"/>
    <property type="match status" value="1"/>
</dbReference>
<dbReference type="InterPro" id="IPR000160">
    <property type="entry name" value="GGDEF_dom"/>
</dbReference>
<organism evidence="14 15">
    <name type="scientific">Catenovulum agarivorans DS-2</name>
    <dbReference type="NCBI Taxonomy" id="1328313"/>
    <lineage>
        <taxon>Bacteria</taxon>
        <taxon>Pseudomonadati</taxon>
        <taxon>Pseudomonadota</taxon>
        <taxon>Gammaproteobacteria</taxon>
        <taxon>Alteromonadales</taxon>
        <taxon>Alteromonadaceae</taxon>
        <taxon>Catenovulum</taxon>
    </lineage>
</organism>
<dbReference type="Gene3D" id="3.20.20.450">
    <property type="entry name" value="EAL domain"/>
    <property type="match status" value="1"/>
</dbReference>
<evidence type="ECO:0000256" key="7">
    <source>
        <dbReference type="ARBA" id="ARBA00023136"/>
    </source>
</evidence>
<dbReference type="GO" id="GO:0006355">
    <property type="term" value="P:regulation of DNA-templated transcription"/>
    <property type="evidence" value="ECO:0007669"/>
    <property type="project" value="InterPro"/>
</dbReference>
<dbReference type="Pfam" id="PF00909">
    <property type="entry name" value="Ammonium_transp"/>
    <property type="match status" value="1"/>
</dbReference>
<feature type="transmembrane region" description="Helical" evidence="9">
    <location>
        <begin position="286"/>
        <end position="303"/>
    </location>
</feature>
<evidence type="ECO:0000313" key="14">
    <source>
        <dbReference type="EMBL" id="EWH12074.1"/>
    </source>
</evidence>
<evidence type="ECO:0000259" key="12">
    <source>
        <dbReference type="PROSITE" id="PS50883"/>
    </source>
</evidence>
<keyword evidence="5 9" id="KW-0812">Transmembrane</keyword>
<dbReference type="PANTHER" id="PTHR44757">
    <property type="entry name" value="DIGUANYLATE CYCLASE DGCP"/>
    <property type="match status" value="1"/>
</dbReference>
<dbReference type="PROSITE" id="PS50887">
    <property type="entry name" value="GGDEF"/>
    <property type="match status" value="1"/>
</dbReference>
<evidence type="ECO:0000259" key="11">
    <source>
        <dbReference type="PROSITE" id="PS50113"/>
    </source>
</evidence>
<evidence type="ECO:0000256" key="1">
    <source>
        <dbReference type="ARBA" id="ARBA00001946"/>
    </source>
</evidence>
<comment type="subcellular location">
    <subcellularLocation>
        <location evidence="2">Membrane</location>
        <topology evidence="2">Multi-pass membrane protein</topology>
    </subcellularLocation>
</comment>
<feature type="transmembrane region" description="Helical" evidence="9">
    <location>
        <begin position="87"/>
        <end position="108"/>
    </location>
</feature>
<dbReference type="InterPro" id="IPR035919">
    <property type="entry name" value="EAL_sf"/>
</dbReference>
<evidence type="ECO:0000256" key="9">
    <source>
        <dbReference type="SAM" id="Phobius"/>
    </source>
</evidence>
<dbReference type="Proteomes" id="UP000019276">
    <property type="component" value="Unassembled WGS sequence"/>
</dbReference>
<evidence type="ECO:0000256" key="3">
    <source>
        <dbReference type="ARBA" id="ARBA00005887"/>
    </source>
</evidence>
<feature type="transmembrane region" description="Helical" evidence="9">
    <location>
        <begin position="310"/>
        <end position="332"/>
    </location>
</feature>
<dbReference type="InterPro" id="IPR018047">
    <property type="entry name" value="Ammonium_transpt_CS"/>
</dbReference>
<dbReference type="EMBL" id="ARZY01000001">
    <property type="protein sequence ID" value="EWH12074.1"/>
    <property type="molecule type" value="Genomic_DNA"/>
</dbReference>
<dbReference type="GO" id="GO:0008519">
    <property type="term" value="F:ammonium channel activity"/>
    <property type="evidence" value="ECO:0007669"/>
    <property type="project" value="InterPro"/>
</dbReference>
<feature type="domain" description="PAC" evidence="11">
    <location>
        <begin position="650"/>
        <end position="703"/>
    </location>
</feature>
<dbReference type="InterPro" id="IPR052155">
    <property type="entry name" value="Biofilm_reg_signaling"/>
</dbReference>
<keyword evidence="7 9" id="KW-0472">Membrane</keyword>
<feature type="transmembrane region" description="Helical" evidence="9">
    <location>
        <begin position="196"/>
        <end position="213"/>
    </location>
</feature>
<dbReference type="CDD" id="cd00130">
    <property type="entry name" value="PAS"/>
    <property type="match status" value="2"/>
</dbReference>
<dbReference type="AlphaFoldDB" id="W7QGM4"/>
<dbReference type="InterPro" id="IPR029020">
    <property type="entry name" value="Ammonium/urea_transptr"/>
</dbReference>
<dbReference type="RefSeq" id="WP_035012535.1">
    <property type="nucleotide sequence ID" value="NZ_ARZY01000001.1"/>
</dbReference>
<dbReference type="InterPro" id="IPR001633">
    <property type="entry name" value="EAL_dom"/>
</dbReference>
<protein>
    <submittedName>
        <fullName evidence="14">Diguanylate cyclase/phosphodiesterase (GGDEF &amp; EAL domains) with PAS/PAC sensor(S)</fullName>
    </submittedName>
</protein>
<evidence type="ECO:0000256" key="6">
    <source>
        <dbReference type="ARBA" id="ARBA00022989"/>
    </source>
</evidence>
<dbReference type="SUPFAM" id="SSF55073">
    <property type="entry name" value="Nucleotide cyclase"/>
    <property type="match status" value="1"/>
</dbReference>
<comment type="similarity">
    <text evidence="3">Belongs to the ammonia transporter channel (TC 1.A.11.2) family.</text>
</comment>
<dbReference type="OrthoDB" id="9816034at2"/>
<dbReference type="InterPro" id="IPR001905">
    <property type="entry name" value="Ammonium_transpt"/>
</dbReference>
<dbReference type="PROSITE" id="PS01219">
    <property type="entry name" value="AMMONIUM_TRANSP"/>
    <property type="match status" value="1"/>
</dbReference>
<dbReference type="InterPro" id="IPR000014">
    <property type="entry name" value="PAS"/>
</dbReference>
<dbReference type="PROSITE" id="PS50113">
    <property type="entry name" value="PAC"/>
    <property type="match status" value="1"/>
</dbReference>
<evidence type="ECO:0000256" key="5">
    <source>
        <dbReference type="ARBA" id="ARBA00022692"/>
    </source>
</evidence>
<keyword evidence="15" id="KW-1185">Reference proteome</keyword>
<evidence type="ECO:0000256" key="2">
    <source>
        <dbReference type="ARBA" id="ARBA00004141"/>
    </source>
</evidence>
<feature type="domain" description="GGDEF" evidence="13">
    <location>
        <begin position="735"/>
        <end position="868"/>
    </location>
</feature>
<feature type="transmembrane region" description="Helical" evidence="9">
    <location>
        <begin position="155"/>
        <end position="176"/>
    </location>
</feature>
<dbReference type="Pfam" id="PF00989">
    <property type="entry name" value="PAS"/>
    <property type="match status" value="1"/>
</dbReference>
<keyword evidence="4" id="KW-0813">Transport</keyword>
<dbReference type="eggNOG" id="COG0004">
    <property type="taxonomic scope" value="Bacteria"/>
</dbReference>
<dbReference type="GO" id="GO:0005886">
    <property type="term" value="C:plasma membrane"/>
    <property type="evidence" value="ECO:0007669"/>
    <property type="project" value="InterPro"/>
</dbReference>
<evidence type="ECO:0000256" key="8">
    <source>
        <dbReference type="ARBA" id="ARBA00023177"/>
    </source>
</evidence>
<dbReference type="Gene3D" id="3.30.450.20">
    <property type="entry name" value="PAS domain"/>
    <property type="match status" value="2"/>
</dbReference>
<name>W7QGM4_9ALTE</name>
<dbReference type="NCBIfam" id="TIGR00836">
    <property type="entry name" value="amt"/>
    <property type="match status" value="1"/>
</dbReference>
<accession>W7QGM4</accession>
<dbReference type="eggNOG" id="COG5001">
    <property type="taxonomic scope" value="Bacteria"/>
</dbReference>
<feature type="domain" description="PAS" evidence="10">
    <location>
        <begin position="573"/>
        <end position="646"/>
    </location>
</feature>
<dbReference type="FunFam" id="3.30.70.270:FF:000001">
    <property type="entry name" value="Diguanylate cyclase domain protein"/>
    <property type="match status" value="1"/>
</dbReference>
<dbReference type="PROSITE" id="PS50112">
    <property type="entry name" value="PAS"/>
    <property type="match status" value="1"/>
</dbReference>
<dbReference type="CDD" id="cd01949">
    <property type="entry name" value="GGDEF"/>
    <property type="match status" value="1"/>
</dbReference>
<dbReference type="InterPro" id="IPR043128">
    <property type="entry name" value="Rev_trsase/Diguanyl_cyclase"/>
</dbReference>
<proteinExistence type="inferred from homology"/>
<dbReference type="Pfam" id="PF00990">
    <property type="entry name" value="GGDEF"/>
    <property type="match status" value="1"/>
</dbReference>
<evidence type="ECO:0000256" key="4">
    <source>
        <dbReference type="ARBA" id="ARBA00022448"/>
    </source>
</evidence>
<dbReference type="PATRIC" id="fig|1328313.3.peg.18"/>
<keyword evidence="8" id="KW-0924">Ammonia transport</keyword>
<dbReference type="SMART" id="SM00091">
    <property type="entry name" value="PAS"/>
    <property type="match status" value="2"/>
</dbReference>
<comment type="caution">
    <text evidence="14">The sequence shown here is derived from an EMBL/GenBank/DDBJ whole genome shotgun (WGS) entry which is preliminary data.</text>
</comment>
<dbReference type="NCBIfam" id="TIGR00229">
    <property type="entry name" value="sensory_box"/>
    <property type="match status" value="1"/>
</dbReference>
<dbReference type="Pfam" id="PF00563">
    <property type="entry name" value="EAL"/>
    <property type="match status" value="1"/>
</dbReference>
<dbReference type="InterPro" id="IPR029787">
    <property type="entry name" value="Nucleotide_cyclase"/>
</dbReference>
<dbReference type="InterPro" id="IPR002229">
    <property type="entry name" value="RhesusRHD"/>
</dbReference>
<feature type="transmembrane region" description="Helical" evidence="9">
    <location>
        <begin position="6"/>
        <end position="25"/>
    </location>
</feature>
<dbReference type="InterPro" id="IPR000700">
    <property type="entry name" value="PAS-assoc_C"/>
</dbReference>
<dbReference type="InterPro" id="IPR024041">
    <property type="entry name" value="NH4_transpt_AmtB-like_dom"/>
</dbReference>
<sequence length="1136" mass="126439">MTIDILWVLFCAVLVLVMQGGFLFLESGLTRKKNAINVALKNATDFALTFLLWWAVSYGIMFGQSYLGWIGSQNFLFSVENSKPTEATFFIFQAMFCATAATIVSGAIAERTKYLAYKIITAIVVVIIYPVFGHWAWFSSDNQAGRILETGFVDFAGSTVVHSIGGWVALAAVIIIGPRIGRFDGNKINSIPYSNLPSAMLGVVLFIVGWVGFNAGSTLAFSSNIPLIIVNTLLSAAAGGMAAFALNRIWPTPYLEDSVVMLNGILAGLVAITASCHAVGQLDAFVIGIGGAIVMLLACTLLGKLKLDDAISAIPVHLFAGIWGTLAVAFFADLDVLATGLTRTEQFYAQLNGVVVCGLWAFCCSYILLRIVNYFFPLRVSADDEHNGLNITEHNARTDLHDFLVNLDKQEHDLSLRIPVEPYTEVGLIAERYNKLMDVIEDTTAKTESIVKDIHAGVVTLDSEQKITGINPAAERIFSISEAYALGKSIQQIFKINKVFQIEQGAEVDLLAARENLFSKSCNLRLQGHCINDDKIRYLDIIITQSSHSTVELTCLINDMTEYKAIEAALYTEKEQMHATLESIGDGVITTSKNATIVYMNPVAETLTGWTLARAKHKKISHVMAVVDSPEHRPADQIVKKSIENKQTYVTHKSRLLFCRDGTVRAIRHTVSPVYDHEKNVTGTVVVFQDVTQAQIVQRQLSHQAKHDGLTGLINRSEFDRTLTALVEQSIQSDEQHVLIYIDLDKFKIVNDLCGHQAGDELLRQVSSVMKKLIRSNDILARLGGDEFAAILFNCDIERGQKIAETIRDQVESFRFSWDGKEFSVTTSIGVIPVDQYSNSVSDVLHLADAACYASKDMGRNHVYVYQPDDTELKARQQQVEWVGRIKHALEQDLFELYFQQICSTTANDKTLKFEILIRMNWQGEVIPPGAFIPTAERYNLIYAIDRWVIQQTFKWLDENRFRLPADVSCSINLSGDSINKGDLQEYILEMLDRYKVDGNQVVFEITETVAIANLNKASAIINQLKKCGVRFALDDFGSGLSSFGYLKSLPIDYIKIDGAFVKDIESNTFDQAMVDAINKIAHTMDLKTVVEYVSTNEIYQTLQRLQVDYVQGYYLHKPNNISKLIEEIALVKLVS</sequence>
<keyword evidence="6 9" id="KW-1133">Transmembrane helix</keyword>
<feature type="transmembrane region" description="Helical" evidence="9">
    <location>
        <begin position="347"/>
        <end position="369"/>
    </location>
</feature>
<feature type="transmembrane region" description="Helical" evidence="9">
    <location>
        <begin position="46"/>
        <end position="67"/>
    </location>
</feature>
<feature type="transmembrane region" description="Helical" evidence="9">
    <location>
        <begin position="259"/>
        <end position="280"/>
    </location>
</feature>
<feature type="domain" description="EAL" evidence="12">
    <location>
        <begin position="879"/>
        <end position="1133"/>
    </location>
</feature>
<feature type="transmembrane region" description="Helical" evidence="9">
    <location>
        <begin position="115"/>
        <end position="135"/>
    </location>
</feature>
<comment type="cofactor">
    <cofactor evidence="1">
        <name>Mg(2+)</name>
        <dbReference type="ChEBI" id="CHEBI:18420"/>
    </cofactor>
</comment>
<dbReference type="GO" id="GO:0003824">
    <property type="term" value="F:catalytic activity"/>
    <property type="evidence" value="ECO:0007669"/>
    <property type="project" value="UniProtKB-ARBA"/>
</dbReference>
<dbReference type="SMART" id="SM00052">
    <property type="entry name" value="EAL"/>
    <property type="match status" value="1"/>
</dbReference>
<dbReference type="SUPFAM" id="SSF55785">
    <property type="entry name" value="PYP-like sensor domain (PAS domain)"/>
    <property type="match status" value="2"/>
</dbReference>
<dbReference type="SUPFAM" id="SSF141868">
    <property type="entry name" value="EAL domain-like"/>
    <property type="match status" value="1"/>
</dbReference>
<dbReference type="Gene3D" id="3.30.70.270">
    <property type="match status" value="1"/>
</dbReference>
<feature type="transmembrane region" description="Helical" evidence="9">
    <location>
        <begin position="225"/>
        <end position="247"/>
    </location>
</feature>